<evidence type="ECO:0000313" key="7">
    <source>
        <dbReference type="Proteomes" id="UP000247476"/>
    </source>
</evidence>
<dbReference type="AlphaFoldDB" id="A0A2V5KE39"/>
<evidence type="ECO:0000256" key="3">
    <source>
        <dbReference type="ARBA" id="ARBA00023125"/>
    </source>
</evidence>
<dbReference type="Pfam" id="PF00126">
    <property type="entry name" value="HTH_1"/>
    <property type="match status" value="1"/>
</dbReference>
<protein>
    <submittedName>
        <fullName evidence="6">LysR family transcriptional regulator</fullName>
    </submittedName>
</protein>
<dbReference type="PROSITE" id="PS50931">
    <property type="entry name" value="HTH_LYSR"/>
    <property type="match status" value="1"/>
</dbReference>
<dbReference type="FunFam" id="1.10.10.10:FF:000001">
    <property type="entry name" value="LysR family transcriptional regulator"/>
    <property type="match status" value="1"/>
</dbReference>
<dbReference type="PANTHER" id="PTHR30126:SF40">
    <property type="entry name" value="HTH-TYPE TRANSCRIPTIONAL REGULATOR GLTR"/>
    <property type="match status" value="1"/>
</dbReference>
<accession>A0A2V5KE39</accession>
<evidence type="ECO:0000256" key="4">
    <source>
        <dbReference type="ARBA" id="ARBA00023163"/>
    </source>
</evidence>
<dbReference type="InterPro" id="IPR000847">
    <property type="entry name" value="LysR_HTH_N"/>
</dbReference>
<dbReference type="EMBL" id="QJVJ01000001">
    <property type="protein sequence ID" value="PYI57302.1"/>
    <property type="molecule type" value="Genomic_DNA"/>
</dbReference>
<dbReference type="CDD" id="cd05466">
    <property type="entry name" value="PBP2_LTTR_substrate"/>
    <property type="match status" value="1"/>
</dbReference>
<proteinExistence type="inferred from homology"/>
<dbReference type="PRINTS" id="PR00039">
    <property type="entry name" value="HTHLYSR"/>
</dbReference>
<dbReference type="Gene3D" id="3.40.190.290">
    <property type="match status" value="1"/>
</dbReference>
<evidence type="ECO:0000256" key="1">
    <source>
        <dbReference type="ARBA" id="ARBA00009437"/>
    </source>
</evidence>
<dbReference type="Gene3D" id="1.10.10.10">
    <property type="entry name" value="Winged helix-like DNA-binding domain superfamily/Winged helix DNA-binding domain"/>
    <property type="match status" value="1"/>
</dbReference>
<dbReference type="SUPFAM" id="SSF53850">
    <property type="entry name" value="Periplasmic binding protein-like II"/>
    <property type="match status" value="1"/>
</dbReference>
<dbReference type="Proteomes" id="UP000247476">
    <property type="component" value="Unassembled WGS sequence"/>
</dbReference>
<keyword evidence="3" id="KW-0238">DNA-binding</keyword>
<evidence type="ECO:0000313" key="6">
    <source>
        <dbReference type="EMBL" id="PYI57302.1"/>
    </source>
</evidence>
<dbReference type="InterPro" id="IPR036388">
    <property type="entry name" value="WH-like_DNA-bd_sf"/>
</dbReference>
<sequence>MDIALMRTFRETARQLNMTRAADALGYAQSSVTAQIRKLEQEYGVPLFERDGRGIRLTAGGRQLLAYADRFLDLAEESKQAVSAETAGALAIGTTESMAAFYLPPYVRRMKLAFPQTELLLQTGNETEVLQGVKRGEYDVGVLLERKCPDPELVCVTLREEPLVLVARPDHPLAGAAEVVPGDFAVHAWVAPERSCAYRNALVGLLADCGVRPQLSCELGSVEAIKRCVLHGLGLSLLPAGAVEAELADGRLVPLPFSHPELRFFVQLVYPAGRWVSRTLTAFVDLLRDVSPPAASSAGPDSP</sequence>
<dbReference type="PANTHER" id="PTHR30126">
    <property type="entry name" value="HTH-TYPE TRANSCRIPTIONAL REGULATOR"/>
    <property type="match status" value="1"/>
</dbReference>
<dbReference type="RefSeq" id="WP_110838341.1">
    <property type="nucleotide sequence ID" value="NZ_QJVJ01000001.1"/>
</dbReference>
<dbReference type="GO" id="GO:0003700">
    <property type="term" value="F:DNA-binding transcription factor activity"/>
    <property type="evidence" value="ECO:0007669"/>
    <property type="project" value="InterPro"/>
</dbReference>
<keyword evidence="4" id="KW-0804">Transcription</keyword>
<dbReference type="InterPro" id="IPR036390">
    <property type="entry name" value="WH_DNA-bd_sf"/>
</dbReference>
<comment type="caution">
    <text evidence="6">The sequence shown here is derived from an EMBL/GenBank/DDBJ whole genome shotgun (WGS) entry which is preliminary data.</text>
</comment>
<dbReference type="GO" id="GO:0000976">
    <property type="term" value="F:transcription cis-regulatory region binding"/>
    <property type="evidence" value="ECO:0007669"/>
    <property type="project" value="TreeGrafter"/>
</dbReference>
<evidence type="ECO:0000256" key="2">
    <source>
        <dbReference type="ARBA" id="ARBA00023015"/>
    </source>
</evidence>
<dbReference type="Pfam" id="PF03466">
    <property type="entry name" value="LysR_substrate"/>
    <property type="match status" value="1"/>
</dbReference>
<gene>
    <name evidence="6" type="ORF">DLM86_02350</name>
</gene>
<dbReference type="SUPFAM" id="SSF46785">
    <property type="entry name" value="Winged helix' DNA-binding domain"/>
    <property type="match status" value="1"/>
</dbReference>
<evidence type="ECO:0000259" key="5">
    <source>
        <dbReference type="PROSITE" id="PS50931"/>
    </source>
</evidence>
<organism evidence="6 7">
    <name type="scientific">Paenibacillus flagellatus</name>
    <dbReference type="NCBI Taxonomy" id="2211139"/>
    <lineage>
        <taxon>Bacteria</taxon>
        <taxon>Bacillati</taxon>
        <taxon>Bacillota</taxon>
        <taxon>Bacilli</taxon>
        <taxon>Bacillales</taxon>
        <taxon>Paenibacillaceae</taxon>
        <taxon>Paenibacillus</taxon>
    </lineage>
</organism>
<feature type="domain" description="HTH lysR-type" evidence="5">
    <location>
        <begin position="1"/>
        <end position="58"/>
    </location>
</feature>
<dbReference type="OrthoDB" id="9803735at2"/>
<name>A0A2V5KE39_9BACL</name>
<reference evidence="6 7" key="1">
    <citation type="submission" date="2018-05" db="EMBL/GenBank/DDBJ databases">
        <title>Paenibacillus flagellatus sp. nov., isolated from selenium mineral soil.</title>
        <authorList>
            <person name="Dai X."/>
        </authorList>
    </citation>
    <scope>NUCLEOTIDE SEQUENCE [LARGE SCALE GENOMIC DNA]</scope>
    <source>
        <strain evidence="6 7">DXL2</strain>
    </source>
</reference>
<dbReference type="InterPro" id="IPR005119">
    <property type="entry name" value="LysR_subst-bd"/>
</dbReference>
<comment type="similarity">
    <text evidence="1">Belongs to the LysR transcriptional regulatory family.</text>
</comment>
<keyword evidence="7" id="KW-1185">Reference proteome</keyword>
<keyword evidence="2" id="KW-0805">Transcription regulation</keyword>